<dbReference type="AlphaFoldDB" id="H6L0C5"/>
<accession>H6L0C5</accession>
<dbReference type="OrthoDB" id="659408at2"/>
<dbReference type="InterPro" id="IPR029058">
    <property type="entry name" value="AB_hydrolase_fold"/>
</dbReference>
<dbReference type="HOGENOM" id="CLU_105002_0_0_10"/>
<dbReference type="SUPFAM" id="SSF53474">
    <property type="entry name" value="alpha/beta-Hydrolases"/>
    <property type="match status" value="1"/>
</dbReference>
<evidence type="ECO:0000313" key="3">
    <source>
        <dbReference type="Proteomes" id="UP000007519"/>
    </source>
</evidence>
<name>H6L0C5_SAPGL</name>
<dbReference type="InterPro" id="IPR000073">
    <property type="entry name" value="AB_hydrolase_1"/>
</dbReference>
<dbReference type="KEGG" id="sgn:SGRA_0616"/>
<gene>
    <name evidence="2" type="ordered locus">SGRA_0616</name>
</gene>
<dbReference type="eggNOG" id="COG0596">
    <property type="taxonomic scope" value="Bacteria"/>
</dbReference>
<feature type="domain" description="AB hydrolase-1" evidence="1">
    <location>
        <begin position="48"/>
        <end position="212"/>
    </location>
</feature>
<dbReference type="STRING" id="984262.SGRA_0616"/>
<dbReference type="RefSeq" id="WP_014373599.1">
    <property type="nucleotide sequence ID" value="NC_016940.1"/>
</dbReference>
<reference evidence="2 3" key="1">
    <citation type="journal article" date="2012" name="Stand. Genomic Sci.">
        <title>Complete genome sequencing and analysis of Saprospira grandis str. Lewin, a predatory marine bacterium.</title>
        <authorList>
            <person name="Saw J.H."/>
            <person name="Yuryev A."/>
            <person name="Kanbe M."/>
            <person name="Hou S."/>
            <person name="Young A.G."/>
            <person name="Aizawa S."/>
            <person name="Alam M."/>
        </authorList>
    </citation>
    <scope>NUCLEOTIDE SEQUENCE [LARGE SCALE GENOMIC DNA]</scope>
    <source>
        <strain evidence="2 3">Lewin</strain>
    </source>
</reference>
<evidence type="ECO:0000259" key="1">
    <source>
        <dbReference type="Pfam" id="PF12697"/>
    </source>
</evidence>
<dbReference type="EMBL" id="CP002831">
    <property type="protein sequence ID" value="AFC23355.1"/>
    <property type="molecule type" value="Genomic_DNA"/>
</dbReference>
<evidence type="ECO:0000313" key="2">
    <source>
        <dbReference type="EMBL" id="AFC23355.1"/>
    </source>
</evidence>
<organism evidence="2 3">
    <name type="scientific">Saprospira grandis (strain Lewin)</name>
    <dbReference type="NCBI Taxonomy" id="984262"/>
    <lineage>
        <taxon>Bacteria</taxon>
        <taxon>Pseudomonadati</taxon>
        <taxon>Bacteroidota</taxon>
        <taxon>Saprospiria</taxon>
        <taxon>Saprospirales</taxon>
        <taxon>Saprospiraceae</taxon>
        <taxon>Saprospira</taxon>
    </lineage>
</organism>
<sequence>MKIYCVPGLANDYRMFENLAPKLLSQNIEYLEHLPPQHLKESMEEYAQRLYKTIEAQKEEDAVIIGMSLGGMISVELSKLRPFTKVFLISTVKHPAEMPWQIKLARRLPLDKVRLPAWLLRSTVKPVTWMMGVTNSDGREHIKAMIDSADPQHIAWAQYAAANWQNDLIPDNYVHIHGSRDEIFPAYMVKASHFIKGGNHYMIMDRADELAQIINQELASLMGQKALPFSSMK</sequence>
<keyword evidence="3" id="KW-1185">Reference proteome</keyword>
<dbReference type="Gene3D" id="3.40.50.1820">
    <property type="entry name" value="alpha/beta hydrolase"/>
    <property type="match status" value="1"/>
</dbReference>
<dbReference type="Proteomes" id="UP000007519">
    <property type="component" value="Chromosome"/>
</dbReference>
<protein>
    <recommendedName>
        <fullName evidence="1">AB hydrolase-1 domain-containing protein</fullName>
    </recommendedName>
</protein>
<proteinExistence type="predicted"/>
<dbReference type="Pfam" id="PF12697">
    <property type="entry name" value="Abhydrolase_6"/>
    <property type="match status" value="1"/>
</dbReference>